<evidence type="ECO:0000256" key="1">
    <source>
        <dbReference type="SAM" id="MobiDB-lite"/>
    </source>
</evidence>
<gene>
    <name evidence="2" type="ORF">MINT15_20460</name>
</gene>
<reference evidence="2 3" key="1">
    <citation type="submission" date="2014-10" db="EMBL/GenBank/DDBJ databases">
        <title>Genome sequence of Micropolyspora internatus JCM3315.</title>
        <authorList>
            <person name="Shin S.-K."/>
            <person name="Yi H."/>
        </authorList>
    </citation>
    <scope>NUCLEOTIDE SEQUENCE [LARGE SCALE GENOMIC DNA]</scope>
    <source>
        <strain evidence="2 3">JCM 3315</strain>
    </source>
</reference>
<name>A0A837DFL5_9PSEU</name>
<dbReference type="EMBL" id="JRZE01000003">
    <property type="protein sequence ID" value="KHF45164.1"/>
    <property type="molecule type" value="Genomic_DNA"/>
</dbReference>
<dbReference type="AlphaFoldDB" id="A0A837DFL5"/>
<feature type="region of interest" description="Disordered" evidence="1">
    <location>
        <begin position="1"/>
        <end position="42"/>
    </location>
</feature>
<proteinExistence type="predicted"/>
<accession>A0A837DFL5</accession>
<sequence length="42" mass="4775">MPERDSGEVEPGARREHDPGKTDEREITAQNIVRTWAGKLLE</sequence>
<evidence type="ECO:0000313" key="3">
    <source>
        <dbReference type="Proteomes" id="UP000030848"/>
    </source>
</evidence>
<dbReference type="Proteomes" id="UP000030848">
    <property type="component" value="Unassembled WGS sequence"/>
</dbReference>
<evidence type="ECO:0000313" key="2">
    <source>
        <dbReference type="EMBL" id="KHF45164.1"/>
    </source>
</evidence>
<feature type="compositionally biased region" description="Basic and acidic residues" evidence="1">
    <location>
        <begin position="1"/>
        <end position="27"/>
    </location>
</feature>
<organism evidence="2 3">
    <name type="scientific">Saccharomonospora viridis</name>
    <dbReference type="NCBI Taxonomy" id="1852"/>
    <lineage>
        <taxon>Bacteria</taxon>
        <taxon>Bacillati</taxon>
        <taxon>Actinomycetota</taxon>
        <taxon>Actinomycetes</taxon>
        <taxon>Pseudonocardiales</taxon>
        <taxon>Pseudonocardiaceae</taxon>
        <taxon>Saccharomonospora</taxon>
    </lineage>
</organism>
<protein>
    <submittedName>
        <fullName evidence="2">Uncharacterized protein</fullName>
    </submittedName>
</protein>
<comment type="caution">
    <text evidence="2">The sequence shown here is derived from an EMBL/GenBank/DDBJ whole genome shotgun (WGS) entry which is preliminary data.</text>
</comment>